<dbReference type="GO" id="GO:0003676">
    <property type="term" value="F:nucleic acid binding"/>
    <property type="evidence" value="ECO:0007669"/>
    <property type="project" value="InterPro"/>
</dbReference>
<comment type="caution">
    <text evidence="2">The sequence shown here is derived from an EMBL/GenBank/DDBJ whole genome shotgun (WGS) entry which is preliminary data.</text>
</comment>
<dbReference type="InterPro" id="IPR013520">
    <property type="entry name" value="Ribonucl_H"/>
</dbReference>
<dbReference type="NCBIfam" id="NF006615">
    <property type="entry name" value="PRK09182.1"/>
    <property type="match status" value="1"/>
</dbReference>
<sequence length="297" mass="33983">MHRKIDNNSDSAVARLMDPDGDQCIALWRVRPFDQWPQLEKPIEPIRIVAVLDTETTGLDPDRDIVIEIAVAFCQVDGLGRIVRVPSGGQARQDPGFPLSAKITQLTGLTDAMLQGHFINTSHIADRLNAVEAIVSHNAAFDRPFVERLLPELQDKPWVCSMNDANWAEWGFDGKKQDHLLMQTGLFNPVKHRAMSDVVSLVNLLDQEMPTGGSVIGECLDRAQRPTWRFEARGLPFDYKDIVKARGWKWNAKQKVWWTEVEEDQREIEEAWYARSFKPYTGQPNVEKMTWVTRYKT</sequence>
<dbReference type="Gene3D" id="3.30.420.10">
    <property type="entry name" value="Ribonuclease H-like superfamily/Ribonuclease H"/>
    <property type="match status" value="1"/>
</dbReference>
<accession>A0A6L7GHW6</accession>
<dbReference type="AlphaFoldDB" id="A0A6L7GHW6"/>
<dbReference type="Pfam" id="PF00929">
    <property type="entry name" value="RNase_T"/>
    <property type="match status" value="1"/>
</dbReference>
<evidence type="ECO:0000259" key="1">
    <source>
        <dbReference type="SMART" id="SM00479"/>
    </source>
</evidence>
<dbReference type="InterPro" id="IPR012337">
    <property type="entry name" value="RNaseH-like_sf"/>
</dbReference>
<evidence type="ECO:0000313" key="3">
    <source>
        <dbReference type="Proteomes" id="UP000473531"/>
    </source>
</evidence>
<dbReference type="SMART" id="SM00479">
    <property type="entry name" value="EXOIII"/>
    <property type="match status" value="1"/>
</dbReference>
<dbReference type="InterPro" id="IPR036397">
    <property type="entry name" value="RNaseH_sf"/>
</dbReference>
<dbReference type="GO" id="GO:0008408">
    <property type="term" value="F:3'-5' exonuclease activity"/>
    <property type="evidence" value="ECO:0007669"/>
    <property type="project" value="TreeGrafter"/>
</dbReference>
<dbReference type="Proteomes" id="UP000473531">
    <property type="component" value="Unassembled WGS sequence"/>
</dbReference>
<keyword evidence="3" id="KW-1185">Reference proteome</keyword>
<protein>
    <submittedName>
        <fullName evidence="2">DNA polymerase III subunit epsilon</fullName>
    </submittedName>
</protein>
<name>A0A6L7GHW6_9SPHN</name>
<dbReference type="GO" id="GO:0045004">
    <property type="term" value="P:DNA replication proofreading"/>
    <property type="evidence" value="ECO:0007669"/>
    <property type="project" value="TreeGrafter"/>
</dbReference>
<evidence type="ECO:0000313" key="2">
    <source>
        <dbReference type="EMBL" id="MXP14508.1"/>
    </source>
</evidence>
<dbReference type="GO" id="GO:0005829">
    <property type="term" value="C:cytosol"/>
    <property type="evidence" value="ECO:0007669"/>
    <property type="project" value="TreeGrafter"/>
</dbReference>
<reference evidence="2 3" key="1">
    <citation type="submission" date="2019-12" db="EMBL/GenBank/DDBJ databases">
        <title>Genomic-based taxomic classification of the family Erythrobacteraceae.</title>
        <authorList>
            <person name="Xu L."/>
        </authorList>
    </citation>
    <scope>NUCLEOTIDE SEQUENCE [LARGE SCALE GENOMIC DNA]</scope>
    <source>
        <strain evidence="2 3">KCTC 52259</strain>
    </source>
</reference>
<dbReference type="PANTHER" id="PTHR30231:SF37">
    <property type="entry name" value="EXODEOXYRIBONUCLEASE 10"/>
    <property type="match status" value="1"/>
</dbReference>
<dbReference type="EMBL" id="WTYU01000001">
    <property type="protein sequence ID" value="MXP14508.1"/>
    <property type="molecule type" value="Genomic_DNA"/>
</dbReference>
<proteinExistence type="predicted"/>
<dbReference type="PANTHER" id="PTHR30231">
    <property type="entry name" value="DNA POLYMERASE III SUBUNIT EPSILON"/>
    <property type="match status" value="1"/>
</dbReference>
<dbReference type="SUPFAM" id="SSF53098">
    <property type="entry name" value="Ribonuclease H-like"/>
    <property type="match status" value="1"/>
</dbReference>
<organism evidence="2 3">
    <name type="scientific">Allopontixanthobacter confluentis</name>
    <dbReference type="NCBI Taxonomy" id="1849021"/>
    <lineage>
        <taxon>Bacteria</taxon>
        <taxon>Pseudomonadati</taxon>
        <taxon>Pseudomonadota</taxon>
        <taxon>Alphaproteobacteria</taxon>
        <taxon>Sphingomonadales</taxon>
        <taxon>Erythrobacteraceae</taxon>
        <taxon>Allopontixanthobacter</taxon>
    </lineage>
</organism>
<feature type="domain" description="Exonuclease" evidence="1">
    <location>
        <begin position="48"/>
        <end position="214"/>
    </location>
</feature>
<dbReference type="CDD" id="cd06127">
    <property type="entry name" value="DEDDh"/>
    <property type="match status" value="1"/>
</dbReference>
<gene>
    <name evidence="2" type="ORF">GRI44_07070</name>
</gene>